<reference evidence="5 6" key="1">
    <citation type="journal article" date="2020" name="Nat. Commun.">
        <title>Genome of Tripterygium wilfordii and identification of cytochrome P450 involved in triptolide biosynthesis.</title>
        <authorList>
            <person name="Tu L."/>
            <person name="Su P."/>
            <person name="Zhang Z."/>
            <person name="Gao L."/>
            <person name="Wang J."/>
            <person name="Hu T."/>
            <person name="Zhou J."/>
            <person name="Zhang Y."/>
            <person name="Zhao Y."/>
            <person name="Liu Y."/>
            <person name="Song Y."/>
            <person name="Tong Y."/>
            <person name="Lu Y."/>
            <person name="Yang J."/>
            <person name="Xu C."/>
            <person name="Jia M."/>
            <person name="Peters R.J."/>
            <person name="Huang L."/>
            <person name="Gao W."/>
        </authorList>
    </citation>
    <scope>NUCLEOTIDE SEQUENCE [LARGE SCALE GENOMIC DNA]</scope>
    <source>
        <strain evidence="6">cv. XIE 37</strain>
        <tissue evidence="5">Leaf</tissue>
    </source>
</reference>
<protein>
    <recommendedName>
        <fullName evidence="4">BRCT domain-containing protein</fullName>
    </recommendedName>
</protein>
<evidence type="ECO:0000313" key="6">
    <source>
        <dbReference type="Proteomes" id="UP000593562"/>
    </source>
</evidence>
<dbReference type="PROSITE" id="PS50172">
    <property type="entry name" value="BRCT"/>
    <property type="match status" value="2"/>
</dbReference>
<dbReference type="Proteomes" id="UP000593562">
    <property type="component" value="Unassembled WGS sequence"/>
</dbReference>
<accession>A0A7J7DVU0</accession>
<keyword evidence="6" id="KW-1185">Reference proteome</keyword>
<dbReference type="AlphaFoldDB" id="A0A7J7DVU0"/>
<dbReference type="Pfam" id="PF12937">
    <property type="entry name" value="F-box-like"/>
    <property type="match status" value="1"/>
</dbReference>
<dbReference type="SMART" id="SM00292">
    <property type="entry name" value="BRCT"/>
    <property type="match status" value="2"/>
</dbReference>
<dbReference type="Gene3D" id="3.40.50.10190">
    <property type="entry name" value="BRCT domain"/>
    <property type="match status" value="2"/>
</dbReference>
<dbReference type="SUPFAM" id="SSF52113">
    <property type="entry name" value="BRCT domain"/>
    <property type="match status" value="2"/>
</dbReference>
<dbReference type="SUPFAM" id="SSF81383">
    <property type="entry name" value="F-box domain"/>
    <property type="match status" value="1"/>
</dbReference>
<dbReference type="PANTHER" id="PTHR23196">
    <property type="entry name" value="PAX TRANSCRIPTION ACTIVATION DOMAIN INTERACTING PROTEIN"/>
    <property type="match status" value="1"/>
</dbReference>
<dbReference type="InterPro" id="IPR016181">
    <property type="entry name" value="Acyl_CoA_acyltransferase"/>
</dbReference>
<dbReference type="InterPro" id="IPR051579">
    <property type="entry name" value="DDR_Transcriptional_Reg"/>
</dbReference>
<dbReference type="EMBL" id="JAAARO010000003">
    <property type="protein sequence ID" value="KAF5750236.1"/>
    <property type="molecule type" value="Genomic_DNA"/>
</dbReference>
<dbReference type="CDD" id="cd04301">
    <property type="entry name" value="NAT_SF"/>
    <property type="match status" value="1"/>
</dbReference>
<dbReference type="PANTHER" id="PTHR23196:SF8">
    <property type="entry name" value="N-ACETYLTRANSFERASE"/>
    <property type="match status" value="1"/>
</dbReference>
<gene>
    <name evidence="5" type="ORF">HS088_TW03G00569</name>
</gene>
<organism evidence="5 6">
    <name type="scientific">Tripterygium wilfordii</name>
    <name type="common">Thunder God vine</name>
    <dbReference type="NCBI Taxonomy" id="458696"/>
    <lineage>
        <taxon>Eukaryota</taxon>
        <taxon>Viridiplantae</taxon>
        <taxon>Streptophyta</taxon>
        <taxon>Embryophyta</taxon>
        <taxon>Tracheophyta</taxon>
        <taxon>Spermatophyta</taxon>
        <taxon>Magnoliopsida</taxon>
        <taxon>eudicotyledons</taxon>
        <taxon>Gunneridae</taxon>
        <taxon>Pentapetalae</taxon>
        <taxon>rosids</taxon>
        <taxon>fabids</taxon>
        <taxon>Celastrales</taxon>
        <taxon>Celastraceae</taxon>
        <taxon>Tripterygium</taxon>
    </lineage>
</organism>
<dbReference type="InterPro" id="IPR036420">
    <property type="entry name" value="BRCT_dom_sf"/>
</dbReference>
<dbReference type="FunCoup" id="A0A7J7DVU0">
    <property type="interactions" value="208"/>
</dbReference>
<comment type="caution">
    <text evidence="5">The sequence shown here is derived from an EMBL/GenBank/DDBJ whole genome shotgun (WGS) entry which is preliminary data.</text>
</comment>
<feature type="domain" description="BRCT" evidence="4">
    <location>
        <begin position="655"/>
        <end position="736"/>
    </location>
</feature>
<dbReference type="Pfam" id="PF16589">
    <property type="entry name" value="BRCT_2"/>
    <property type="match status" value="1"/>
</dbReference>
<dbReference type="InParanoid" id="A0A7J7DVU0"/>
<evidence type="ECO:0000259" key="4">
    <source>
        <dbReference type="PROSITE" id="PS50172"/>
    </source>
</evidence>
<evidence type="ECO:0000256" key="1">
    <source>
        <dbReference type="ARBA" id="ARBA00004123"/>
    </source>
</evidence>
<dbReference type="InterPro" id="IPR001357">
    <property type="entry name" value="BRCT_dom"/>
</dbReference>
<keyword evidence="2" id="KW-0227">DNA damage</keyword>
<feature type="domain" description="BRCT" evidence="4">
    <location>
        <begin position="759"/>
        <end position="843"/>
    </location>
</feature>
<dbReference type="SUPFAM" id="SSF55729">
    <property type="entry name" value="Acyl-CoA N-acyltransferases (Nat)"/>
    <property type="match status" value="1"/>
</dbReference>
<dbReference type="CDD" id="cd18432">
    <property type="entry name" value="BRCT_PAXIP1_rpt6_like"/>
    <property type="match status" value="1"/>
</dbReference>
<dbReference type="Gene3D" id="1.20.1280.50">
    <property type="match status" value="1"/>
</dbReference>
<dbReference type="GO" id="GO:0005634">
    <property type="term" value="C:nucleus"/>
    <property type="evidence" value="ECO:0007669"/>
    <property type="project" value="UniProtKB-SubCell"/>
</dbReference>
<sequence length="854" mass="94175">MSSLQSHKPLPWEVLSLVAQHLDPRTLAVASCVSKSWSIGMSMDHLWQPICTTDYPSLLILKITDPSLPYRRLYSLGLTAAKRHRRTQQPPLLSLNDIVFTVCLSTKRRTILNVAKPCSQLKRDQNGVFRFDIVHLNEECLSLTDVGFKEMQITWNVVLKGWRGVFTMMDCDQGKLSFGLAAEGWFSEELPPPGCCSGDTSSGVVADLKIGVSGRRGNGEVVVERVSVGIMSIVSWRYVSVDDGLRKASPPSLSPIPIPIGNCEVMVEAKGFNCKSDQNSLSIFLSRNAKIRVSVREEVNRKCDNDEKAPKFEDDYGFLLVNPKDGDSFSKSCLQEVLNLYMQELPTMSYAANTGKKSSFLEQCVSNGKYCTLLLNSKFMECSEKMLAAITYQIVPADTQYAEIPLAAVRSNYQHKGFGCLLYMELRRRLQSVGIHTIYCWGDVESEGFWIKQGFASIANVDKKGRARRLPIKSDIRRTLCFPGGSTLMVAHLNRDTLDNPADSLKFVEQLIQDGLSSRNDKADGFCQTHDAKQGCGDAAPSERVLCNNMATCGEPTNVGSSGGVNLCTCSTQNAKRKVWEASLSSLKSKKVKGSHLLDCSSESAWGLIPESDCTAPCFNGCSWEMVNNSIEGKPFEMTSKALVGKEVCSNGEYLKVMLMNIADDTKKTSLTKVIEMLGGAVTCDGSASTHVVTGKVRKTLNFCTALCSGAWVVSSSWLKESFRVGKFVDELPFILHDEDYMSKYRTDLKSTVLIARSRPRALLRGYHLCIASHVQPPIRTLSAIVRSAGGQIISGLDKVSKSSKTIFIACEEDMEEALSAAKKGIWTFSGDWLMNCIMKQELDLGAPKFSESL</sequence>
<proteinExistence type="predicted"/>
<dbReference type="InterPro" id="IPR001810">
    <property type="entry name" value="F-box_dom"/>
</dbReference>
<dbReference type="InterPro" id="IPR036047">
    <property type="entry name" value="F-box-like_dom_sf"/>
</dbReference>
<comment type="subcellular location">
    <subcellularLocation>
        <location evidence="1">Nucleus</location>
    </subcellularLocation>
</comment>
<evidence type="ECO:0000256" key="3">
    <source>
        <dbReference type="ARBA" id="ARBA00023242"/>
    </source>
</evidence>
<keyword evidence="3" id="KW-0539">Nucleus</keyword>
<dbReference type="Pfam" id="PF00533">
    <property type="entry name" value="BRCT"/>
    <property type="match status" value="1"/>
</dbReference>
<dbReference type="Gene3D" id="3.40.630.30">
    <property type="match status" value="1"/>
</dbReference>
<dbReference type="SMART" id="SM00256">
    <property type="entry name" value="FBOX"/>
    <property type="match status" value="1"/>
</dbReference>
<dbReference type="GO" id="GO:0006974">
    <property type="term" value="P:DNA damage response"/>
    <property type="evidence" value="ECO:0007669"/>
    <property type="project" value="UniProtKB-KW"/>
</dbReference>
<name>A0A7J7DVU0_TRIWF</name>
<evidence type="ECO:0000313" key="5">
    <source>
        <dbReference type="EMBL" id="KAF5750236.1"/>
    </source>
</evidence>
<evidence type="ECO:0000256" key="2">
    <source>
        <dbReference type="ARBA" id="ARBA00022763"/>
    </source>
</evidence>